<accession>A0A7J3SK94</accession>
<evidence type="ECO:0000313" key="4">
    <source>
        <dbReference type="EMBL" id="HGZ59665.1"/>
    </source>
</evidence>
<comment type="caution">
    <text evidence="4">The sequence shown here is derived from an EMBL/GenBank/DDBJ whole genome shotgun (WGS) entry which is preliminary data.</text>
</comment>
<dbReference type="Gene3D" id="3.40.190.10">
    <property type="entry name" value="Periplasmic binding protein-like II"/>
    <property type="match status" value="2"/>
</dbReference>
<keyword evidence="1" id="KW-0732">Signal</keyword>
<organism evidence="4">
    <name type="scientific">Fervidicoccus fontis</name>
    <dbReference type="NCBI Taxonomy" id="683846"/>
    <lineage>
        <taxon>Archaea</taxon>
        <taxon>Thermoproteota</taxon>
        <taxon>Thermoprotei</taxon>
        <taxon>Fervidicoccales</taxon>
        <taxon>Fervidicoccaceae</taxon>
        <taxon>Fervidicoccus</taxon>
    </lineage>
</organism>
<keyword evidence="2" id="KW-1133">Transmembrane helix</keyword>
<feature type="transmembrane region" description="Helical" evidence="2">
    <location>
        <begin position="21"/>
        <end position="39"/>
    </location>
</feature>
<dbReference type="Pfam" id="PF00497">
    <property type="entry name" value="SBP_bac_3"/>
    <property type="match status" value="1"/>
</dbReference>
<protein>
    <submittedName>
        <fullName evidence="4">Amino acid ABC transporter substrate-binding protein</fullName>
    </submittedName>
</protein>
<sequence>MGEIKVGEQTVQKKSTLTTTAIILLVLGIIVGLAIGWVAKPSPPQVSPSELCAIPKSKFTNPPPPNQTVTIIYGFDANYPPFTYVLPNGTAAGFDVDVMKWIANKYNWTLVFKPWDWSTIVTALVNGDLDVIMSGMTITAQRSQQVWFSIPYYSYIHELVTRSDVNMTMEQILNSGKPIAVELGATSDEWATRLLQEGYNFQKLGLDSYTAATEAVLKGTAIAMITDSAFFEPYVRTHPDAASKLRVVSTLGAYESYAVATRPGDLWLRNQINSALSELMGSPMWDQLLEKWNLK</sequence>
<dbReference type="AlphaFoldDB" id="A0A7J3SK94"/>
<dbReference type="PANTHER" id="PTHR35936">
    <property type="entry name" value="MEMBRANE-BOUND LYTIC MUREIN TRANSGLYCOSYLASE F"/>
    <property type="match status" value="1"/>
</dbReference>
<evidence type="ECO:0000259" key="3">
    <source>
        <dbReference type="SMART" id="SM00062"/>
    </source>
</evidence>
<evidence type="ECO:0000256" key="1">
    <source>
        <dbReference type="ARBA" id="ARBA00022729"/>
    </source>
</evidence>
<keyword evidence="2" id="KW-0472">Membrane</keyword>
<proteinExistence type="predicted"/>
<evidence type="ECO:0000256" key="2">
    <source>
        <dbReference type="SAM" id="Phobius"/>
    </source>
</evidence>
<dbReference type="SUPFAM" id="SSF53850">
    <property type="entry name" value="Periplasmic binding protein-like II"/>
    <property type="match status" value="1"/>
</dbReference>
<dbReference type="EMBL" id="DTLS01000018">
    <property type="protein sequence ID" value="HGZ59665.1"/>
    <property type="molecule type" value="Genomic_DNA"/>
</dbReference>
<reference evidence="4" key="1">
    <citation type="journal article" date="2020" name="mSystems">
        <title>Genome- and Community-Level Interaction Insights into Carbon Utilization and Element Cycling Functions of Hydrothermarchaeota in Hydrothermal Sediment.</title>
        <authorList>
            <person name="Zhou Z."/>
            <person name="Liu Y."/>
            <person name="Xu W."/>
            <person name="Pan J."/>
            <person name="Luo Z.H."/>
            <person name="Li M."/>
        </authorList>
    </citation>
    <scope>NUCLEOTIDE SEQUENCE [LARGE SCALE GENOMIC DNA]</scope>
    <source>
        <strain evidence="4">SpSt-885</strain>
    </source>
</reference>
<dbReference type="CDD" id="cd13530">
    <property type="entry name" value="PBP2_peptides_like"/>
    <property type="match status" value="1"/>
</dbReference>
<dbReference type="PANTHER" id="PTHR35936:SF19">
    <property type="entry name" value="AMINO-ACID-BINDING PROTEIN YXEM-RELATED"/>
    <property type="match status" value="1"/>
</dbReference>
<dbReference type="InterPro" id="IPR001638">
    <property type="entry name" value="Solute-binding_3/MltF_N"/>
</dbReference>
<name>A0A7J3SK94_9CREN</name>
<feature type="domain" description="Solute-binding protein family 3/N-terminal" evidence="3">
    <location>
        <begin position="70"/>
        <end position="295"/>
    </location>
</feature>
<gene>
    <name evidence="4" type="ORF">ENW83_00430</name>
</gene>
<dbReference type="SMART" id="SM00062">
    <property type="entry name" value="PBPb"/>
    <property type="match status" value="1"/>
</dbReference>
<keyword evidence="2" id="KW-0812">Transmembrane</keyword>